<evidence type="ECO:0000259" key="12">
    <source>
        <dbReference type="PROSITE" id="PS50109"/>
    </source>
</evidence>
<evidence type="ECO:0000256" key="5">
    <source>
        <dbReference type="ARBA" id="ARBA00022777"/>
    </source>
</evidence>
<comment type="caution">
    <text evidence="14">The sequence shown here is derived from an EMBL/GenBank/DDBJ whole genome shotgun (WGS) entry which is preliminary data.</text>
</comment>
<dbReference type="Gene3D" id="1.10.287.130">
    <property type="match status" value="1"/>
</dbReference>
<dbReference type="InterPro" id="IPR018060">
    <property type="entry name" value="HTH_AraC"/>
</dbReference>
<dbReference type="SMART" id="SM00387">
    <property type="entry name" value="HATPase_c"/>
    <property type="match status" value="1"/>
</dbReference>
<name>A0A419WAI3_9BACT</name>
<dbReference type="InterPro" id="IPR036890">
    <property type="entry name" value="HATPase_C_sf"/>
</dbReference>
<evidence type="ECO:0000256" key="6">
    <source>
        <dbReference type="ARBA" id="ARBA00023015"/>
    </source>
</evidence>
<dbReference type="Gene3D" id="2.60.40.10">
    <property type="entry name" value="Immunoglobulins"/>
    <property type="match status" value="1"/>
</dbReference>
<dbReference type="FunFam" id="3.30.565.10:FF:000006">
    <property type="entry name" value="Sensor histidine kinase WalK"/>
    <property type="match status" value="1"/>
</dbReference>
<gene>
    <name evidence="14" type="ORF">BC643_2806</name>
</gene>
<dbReference type="CDD" id="cd00082">
    <property type="entry name" value="HisKA"/>
    <property type="match status" value="1"/>
</dbReference>
<keyword evidence="9" id="KW-0175">Coiled coil</keyword>
<accession>A0A419WAI3</accession>
<evidence type="ECO:0000256" key="2">
    <source>
        <dbReference type="ARBA" id="ARBA00012438"/>
    </source>
</evidence>
<dbReference type="InterPro" id="IPR011006">
    <property type="entry name" value="CheY-like_superfamily"/>
</dbReference>
<feature type="transmembrane region" description="Helical" evidence="10">
    <location>
        <begin position="776"/>
        <end position="797"/>
    </location>
</feature>
<feature type="domain" description="HTH araC/xylS-type" evidence="11">
    <location>
        <begin position="1217"/>
        <end position="1316"/>
    </location>
</feature>
<dbReference type="PANTHER" id="PTHR43547:SF2">
    <property type="entry name" value="HYBRID SIGNAL TRANSDUCTION HISTIDINE KINASE C"/>
    <property type="match status" value="1"/>
</dbReference>
<dbReference type="Pfam" id="PF12833">
    <property type="entry name" value="HTH_18"/>
    <property type="match status" value="1"/>
</dbReference>
<dbReference type="SUPFAM" id="SSF52172">
    <property type="entry name" value="CheY-like"/>
    <property type="match status" value="1"/>
</dbReference>
<dbReference type="SUPFAM" id="SSF55874">
    <property type="entry name" value="ATPase domain of HSP90 chaperone/DNA topoisomerase II/histidine kinase"/>
    <property type="match status" value="1"/>
</dbReference>
<keyword evidence="6" id="KW-0805">Transcription regulation</keyword>
<protein>
    <recommendedName>
        <fullName evidence="2">histidine kinase</fullName>
        <ecNumber evidence="2">2.7.13.3</ecNumber>
    </recommendedName>
</protein>
<dbReference type="PROSITE" id="PS50110">
    <property type="entry name" value="RESPONSE_REGULATORY"/>
    <property type="match status" value="1"/>
</dbReference>
<dbReference type="Pfam" id="PF07494">
    <property type="entry name" value="Reg_prop"/>
    <property type="match status" value="1"/>
</dbReference>
<dbReference type="InterPro" id="IPR003661">
    <property type="entry name" value="HisK_dim/P_dom"/>
</dbReference>
<evidence type="ECO:0000259" key="13">
    <source>
        <dbReference type="PROSITE" id="PS50110"/>
    </source>
</evidence>
<feature type="coiled-coil region" evidence="9">
    <location>
        <begin position="1174"/>
        <end position="1201"/>
    </location>
</feature>
<evidence type="ECO:0000256" key="3">
    <source>
        <dbReference type="ARBA" id="ARBA00022553"/>
    </source>
</evidence>
<keyword evidence="15" id="KW-1185">Reference proteome</keyword>
<sequence length="1320" mass="150231">MPFNPFRAFFMSRKIRLLFLLLALCLNSVYGQKSKYRMFENINLGPGVSVVSCFLQDSQGLVWIGASKGLFSYDGYSVQSHFIFNEKSNTQIYCGAFVSPNLLYLGADNGVLIYNIQTDKYEPVPVEFPTDVRSMALQGDTLWLGSLQGLFCYCLRDRKLTAFYTDRFPAIPHKTVYSVILGTDKRAYVGTYDGLCYYDQNQKDFQQIQLPQNPKRNNQFINALLEDSGRGCIWVGMEGGLLRYNLTDGTVTSMAEFQDNSVKSLALDANGYLLAGTDNGLFVYSENEVVQHLMHDSRNPNSLYNNIVWNICTDGNQNVWLGTDSGISLARTNRALQEVPIAEITGVGDGNQFYSLFKDSRNYYWFGGSNGIIRVNQTNGEWTNPIWYNTEDSKHPLAHGRIRHIYEDRDSDLWIATDGSINRYDYETEQFIQYNIVDSTGTLNSNWAYNMFEDERGKLWVATCLGGIFVVDKKELSLRNAKSYIAEYNFNTGNGLSGMFINQIVPDEEGNVWVLLYKNGIDKIDKESRKVTKFPLEKYTGDANPSFILRDRSGRIWVGLREGVLVVNPENNQVDQVFFDTSSTNEVLSMMEADGNVWVSTTDGFWLVDTESLQARYLNLSDKRFLSLFYDVADLRILMGEADGIAITTPAINTIPEKERPIIATGFYVNSEPFAPSDSSIRYDNHIRLNYQQNNIAVDISDLPYSLEEKSKLVYRLGDLEEEWNLLSSDNNRISYSNLDHGDYRLLVTRLDANGKPSEKPYAMEITINPPWYFTWWAKSIYAFVVLALIGWVINFFRVRNRLRIERIEKEKITEQSRMKMEFLSNMSHELKTPLSMIIAPISRLLSEIKNSDEKQQLKQVQQNAIKLNSLIHQMLDFNRIDTNTNSLLILSRIELVGFARKLFNVFKEAQAPAEFSFQFATNKDRIYLELDVIKWESILTNLFSNAVKYSAGGGIIGLVINYNDREEILELSVSDTGTGIPNKDLPYIFQRFFQSSKTAGKKEGTGIGLYLVKTYVELHGGKVTVVSEENVGTTFTIRLPIHALQTENPAVENEAGKAAEASHRKGNPVVLVVDDNREIAGFVLQVLQNQYSCLLAEDGETGLALCMEHQPDLVISDVMMPGIGGLEMCRRIRKHVPTSTTPIILLTAKDDKETELESIQLNIDAFIPKPFETDILLSRVEQLIQKRQKLESKIRLETIAEPKEIEAESQDEKFLSRITHIIEEHLADSDLNVNALCEISGVNNKQIYRKMKQLTGMTPVEYIRSVRMKKAAMLLRQQKFSVAEVMYMVGFSNHSYFSKCFKAEFNTTPLQYKEEVNVS</sequence>
<dbReference type="Gene3D" id="1.10.10.60">
    <property type="entry name" value="Homeodomain-like"/>
    <property type="match status" value="2"/>
</dbReference>
<feature type="domain" description="Histidine kinase" evidence="12">
    <location>
        <begin position="826"/>
        <end position="1044"/>
    </location>
</feature>
<dbReference type="GO" id="GO:0043565">
    <property type="term" value="F:sequence-specific DNA binding"/>
    <property type="evidence" value="ECO:0007669"/>
    <property type="project" value="InterPro"/>
</dbReference>
<comment type="catalytic activity">
    <reaction evidence="1">
        <text>ATP + protein L-histidine = ADP + protein N-phospho-L-histidine.</text>
        <dbReference type="EC" id="2.7.13.3"/>
    </reaction>
</comment>
<evidence type="ECO:0000256" key="7">
    <source>
        <dbReference type="ARBA" id="ARBA00023163"/>
    </source>
</evidence>
<dbReference type="InterPro" id="IPR005467">
    <property type="entry name" value="His_kinase_dom"/>
</dbReference>
<dbReference type="InterPro" id="IPR011123">
    <property type="entry name" value="Y_Y_Y"/>
</dbReference>
<dbReference type="InterPro" id="IPR036097">
    <property type="entry name" value="HisK_dim/P_sf"/>
</dbReference>
<dbReference type="PRINTS" id="PR00344">
    <property type="entry name" value="BCTRLSENSOR"/>
</dbReference>
<keyword evidence="10" id="KW-1133">Transmembrane helix</keyword>
<feature type="domain" description="Response regulatory" evidence="13">
    <location>
        <begin position="1070"/>
        <end position="1185"/>
    </location>
</feature>
<evidence type="ECO:0000313" key="15">
    <source>
        <dbReference type="Proteomes" id="UP000283387"/>
    </source>
</evidence>
<feature type="modified residue" description="4-aspartylphosphate" evidence="8">
    <location>
        <position position="1118"/>
    </location>
</feature>
<dbReference type="EC" id="2.7.13.3" evidence="2"/>
<evidence type="ECO:0000256" key="4">
    <source>
        <dbReference type="ARBA" id="ARBA00022679"/>
    </source>
</evidence>
<keyword evidence="10" id="KW-0812">Transmembrane</keyword>
<dbReference type="SUPFAM" id="SSF46689">
    <property type="entry name" value="Homeodomain-like"/>
    <property type="match status" value="1"/>
</dbReference>
<keyword evidence="5 14" id="KW-0418">Kinase</keyword>
<organism evidence="14 15">
    <name type="scientific">Mangrovibacterium diazotrophicum</name>
    <dbReference type="NCBI Taxonomy" id="1261403"/>
    <lineage>
        <taxon>Bacteria</taxon>
        <taxon>Pseudomonadati</taxon>
        <taxon>Bacteroidota</taxon>
        <taxon>Bacteroidia</taxon>
        <taxon>Marinilabiliales</taxon>
        <taxon>Prolixibacteraceae</taxon>
        <taxon>Mangrovibacterium</taxon>
    </lineage>
</organism>
<evidence type="ECO:0000259" key="11">
    <source>
        <dbReference type="PROSITE" id="PS01124"/>
    </source>
</evidence>
<dbReference type="SUPFAM" id="SSF63829">
    <property type="entry name" value="Calcium-dependent phosphotriesterase"/>
    <property type="match status" value="2"/>
</dbReference>
<evidence type="ECO:0000256" key="10">
    <source>
        <dbReference type="SAM" id="Phobius"/>
    </source>
</evidence>
<dbReference type="InterPro" id="IPR015943">
    <property type="entry name" value="WD40/YVTN_repeat-like_dom_sf"/>
</dbReference>
<keyword evidence="7" id="KW-0804">Transcription</keyword>
<dbReference type="Gene3D" id="3.40.50.2300">
    <property type="match status" value="1"/>
</dbReference>
<dbReference type="InterPro" id="IPR003594">
    <property type="entry name" value="HATPase_dom"/>
</dbReference>
<reference evidence="14 15" key="1">
    <citation type="submission" date="2018-09" db="EMBL/GenBank/DDBJ databases">
        <title>Genomic Encyclopedia of Archaeal and Bacterial Type Strains, Phase II (KMG-II): from individual species to whole genera.</title>
        <authorList>
            <person name="Goeker M."/>
        </authorList>
    </citation>
    <scope>NUCLEOTIDE SEQUENCE [LARGE SCALE GENOMIC DNA]</scope>
    <source>
        <strain evidence="14 15">DSM 27148</strain>
    </source>
</reference>
<dbReference type="GO" id="GO:0003700">
    <property type="term" value="F:DNA-binding transcription factor activity"/>
    <property type="evidence" value="ECO:0007669"/>
    <property type="project" value="InterPro"/>
</dbReference>
<dbReference type="InterPro" id="IPR011110">
    <property type="entry name" value="Reg_prop"/>
</dbReference>
<dbReference type="Pfam" id="PF00512">
    <property type="entry name" value="HisKA"/>
    <property type="match status" value="1"/>
</dbReference>
<keyword evidence="4" id="KW-0808">Transferase</keyword>
<dbReference type="SMART" id="SM00448">
    <property type="entry name" value="REC"/>
    <property type="match status" value="1"/>
</dbReference>
<dbReference type="PROSITE" id="PS01124">
    <property type="entry name" value="HTH_ARAC_FAMILY_2"/>
    <property type="match status" value="1"/>
</dbReference>
<keyword evidence="10" id="KW-0472">Membrane</keyword>
<dbReference type="SUPFAM" id="SSF47384">
    <property type="entry name" value="Homodimeric domain of signal transducing histidine kinase"/>
    <property type="match status" value="1"/>
</dbReference>
<dbReference type="InterPro" id="IPR013783">
    <property type="entry name" value="Ig-like_fold"/>
</dbReference>
<dbReference type="Proteomes" id="UP000283387">
    <property type="component" value="Unassembled WGS sequence"/>
</dbReference>
<proteinExistence type="predicted"/>
<keyword evidence="3 8" id="KW-0597">Phosphoprotein</keyword>
<dbReference type="Pfam" id="PF07495">
    <property type="entry name" value="Y_Y_Y"/>
    <property type="match status" value="1"/>
</dbReference>
<dbReference type="InterPro" id="IPR009057">
    <property type="entry name" value="Homeodomain-like_sf"/>
</dbReference>
<dbReference type="SMART" id="SM00342">
    <property type="entry name" value="HTH_ARAC"/>
    <property type="match status" value="1"/>
</dbReference>
<dbReference type="InterPro" id="IPR004358">
    <property type="entry name" value="Sig_transdc_His_kin-like_C"/>
</dbReference>
<dbReference type="Pfam" id="PF02518">
    <property type="entry name" value="HATPase_c"/>
    <property type="match status" value="1"/>
</dbReference>
<dbReference type="EMBL" id="RAPN01000001">
    <property type="protein sequence ID" value="RKD92434.1"/>
    <property type="molecule type" value="Genomic_DNA"/>
</dbReference>
<dbReference type="GO" id="GO:0000155">
    <property type="term" value="F:phosphorelay sensor kinase activity"/>
    <property type="evidence" value="ECO:0007669"/>
    <property type="project" value="InterPro"/>
</dbReference>
<dbReference type="SMART" id="SM00388">
    <property type="entry name" value="HisKA"/>
    <property type="match status" value="1"/>
</dbReference>
<dbReference type="Gene3D" id="3.30.565.10">
    <property type="entry name" value="Histidine kinase-like ATPase, C-terminal domain"/>
    <property type="match status" value="1"/>
</dbReference>
<dbReference type="PANTHER" id="PTHR43547">
    <property type="entry name" value="TWO-COMPONENT HISTIDINE KINASE"/>
    <property type="match status" value="1"/>
</dbReference>
<dbReference type="CDD" id="cd17574">
    <property type="entry name" value="REC_OmpR"/>
    <property type="match status" value="1"/>
</dbReference>
<evidence type="ECO:0000256" key="9">
    <source>
        <dbReference type="SAM" id="Coils"/>
    </source>
</evidence>
<dbReference type="PROSITE" id="PS50109">
    <property type="entry name" value="HIS_KIN"/>
    <property type="match status" value="1"/>
</dbReference>
<evidence type="ECO:0000313" key="14">
    <source>
        <dbReference type="EMBL" id="RKD92434.1"/>
    </source>
</evidence>
<evidence type="ECO:0000256" key="1">
    <source>
        <dbReference type="ARBA" id="ARBA00000085"/>
    </source>
</evidence>
<dbReference type="InterPro" id="IPR001789">
    <property type="entry name" value="Sig_transdc_resp-reg_receiver"/>
</dbReference>
<evidence type="ECO:0000256" key="8">
    <source>
        <dbReference type="PROSITE-ProRule" id="PRU00169"/>
    </source>
</evidence>
<dbReference type="Pfam" id="PF00072">
    <property type="entry name" value="Response_reg"/>
    <property type="match status" value="1"/>
</dbReference>
<dbReference type="Gene3D" id="2.130.10.10">
    <property type="entry name" value="YVTN repeat-like/Quinoprotein amine dehydrogenase"/>
    <property type="match status" value="2"/>
</dbReference>